<feature type="region of interest" description="Disordered" evidence="1">
    <location>
        <begin position="62"/>
        <end position="84"/>
    </location>
</feature>
<reference evidence="2 3" key="1">
    <citation type="journal article" date="2004" name="Nature">
        <title>Genome evolution in yeasts.</title>
        <authorList>
            <consortium name="Genolevures"/>
            <person name="Dujon B."/>
            <person name="Sherman D."/>
            <person name="Fischer G."/>
            <person name="Durrens P."/>
            <person name="Casaregola S."/>
            <person name="Lafontaine I."/>
            <person name="de Montigny J."/>
            <person name="Marck C."/>
            <person name="Neuveglise C."/>
            <person name="Talla E."/>
            <person name="Goffard N."/>
            <person name="Frangeul L."/>
            <person name="Aigle M."/>
            <person name="Anthouard V."/>
            <person name="Babour A."/>
            <person name="Barbe V."/>
            <person name="Barnay S."/>
            <person name="Blanchin S."/>
            <person name="Beckerich J.M."/>
            <person name="Beyne E."/>
            <person name="Bleykasten C."/>
            <person name="Boisrame A."/>
            <person name="Boyer J."/>
            <person name="Cattolico L."/>
            <person name="Confanioleri F."/>
            <person name="de Daruvar A."/>
            <person name="Despons L."/>
            <person name="Fabre E."/>
            <person name="Fairhead C."/>
            <person name="Ferry-Dumazet H."/>
            <person name="Groppi A."/>
            <person name="Hantraye F."/>
            <person name="Hennequin C."/>
            <person name="Jauniaux N."/>
            <person name="Joyet P."/>
            <person name="Kachouri R."/>
            <person name="Kerrest A."/>
            <person name="Koszul R."/>
            <person name="Lemaire M."/>
            <person name="Lesur I."/>
            <person name="Ma L."/>
            <person name="Muller H."/>
            <person name="Nicaud J.M."/>
            <person name="Nikolski M."/>
            <person name="Oztas S."/>
            <person name="Ozier-Kalogeropoulos O."/>
            <person name="Pellenz S."/>
            <person name="Potier S."/>
            <person name="Richard G.F."/>
            <person name="Straub M.L."/>
            <person name="Suleau A."/>
            <person name="Swennene D."/>
            <person name="Tekaia F."/>
            <person name="Wesolowski-Louvel M."/>
            <person name="Westhof E."/>
            <person name="Wirth B."/>
            <person name="Zeniou-Meyer M."/>
            <person name="Zivanovic I."/>
            <person name="Bolotin-Fukuhara M."/>
            <person name="Thierry A."/>
            <person name="Bouchier C."/>
            <person name="Caudron B."/>
            <person name="Scarpelli C."/>
            <person name="Gaillardin C."/>
            <person name="Weissenbach J."/>
            <person name="Wincker P."/>
            <person name="Souciet J.L."/>
        </authorList>
    </citation>
    <scope>NUCLEOTIDE SEQUENCE [LARGE SCALE GENOMIC DNA]</scope>
    <source>
        <strain evidence="3">ATCC 8585 / CBS 2359 / DSM 70799 / NBRC 1267 / NRRL Y-1140 / WM37</strain>
    </source>
</reference>
<proteinExistence type="predicted"/>
<evidence type="ECO:0000313" key="3">
    <source>
        <dbReference type="Proteomes" id="UP000000598"/>
    </source>
</evidence>
<protein>
    <submittedName>
        <fullName evidence="2">KLLA0A05852p</fullName>
    </submittedName>
</protein>
<dbReference type="InParanoid" id="B5RSI6"/>
<accession>B5RSI6</accession>
<gene>
    <name evidence="2" type="ORF">KLLA0_A05852g</name>
</gene>
<keyword evidence="3" id="KW-1185">Reference proteome</keyword>
<name>B5RSI6_KLULA</name>
<feature type="region of interest" description="Disordered" evidence="1">
    <location>
        <begin position="1"/>
        <end position="34"/>
    </location>
</feature>
<sequence length="84" mass="9795">MTKSYRSRTGIRTKRQTRRLAPPSQQAKEPDRNVLPTYQYHNQYENQFEPVPITFYYVVFPQGESQNEPDGGTNNSQTHPNPLP</sequence>
<dbReference type="KEGG" id="kla:KLLA0_A05852g"/>
<dbReference type="HOGENOM" id="CLU_2527776_0_0_1"/>
<dbReference type="GeneID" id="9487470"/>
<evidence type="ECO:0000256" key="1">
    <source>
        <dbReference type="SAM" id="MobiDB-lite"/>
    </source>
</evidence>
<evidence type="ECO:0000313" key="2">
    <source>
        <dbReference type="EMBL" id="CAR65219.1"/>
    </source>
</evidence>
<dbReference type="RefSeq" id="XP_002999348.1">
    <property type="nucleotide sequence ID" value="XM_002999302.1"/>
</dbReference>
<feature type="compositionally biased region" description="Polar residues" evidence="1">
    <location>
        <begin position="63"/>
        <end position="84"/>
    </location>
</feature>
<feature type="compositionally biased region" description="Basic residues" evidence="1">
    <location>
        <begin position="1"/>
        <end position="18"/>
    </location>
</feature>
<dbReference type="EMBL" id="CR382121">
    <property type="protein sequence ID" value="CAR65219.1"/>
    <property type="molecule type" value="Genomic_DNA"/>
</dbReference>
<dbReference type="Proteomes" id="UP000000598">
    <property type="component" value="Chromosome A"/>
</dbReference>
<dbReference type="AlphaFoldDB" id="B5RSI6"/>
<organism evidence="2 3">
    <name type="scientific">Kluyveromyces lactis (strain ATCC 8585 / CBS 2359 / DSM 70799 / NBRC 1267 / NRRL Y-1140 / WM37)</name>
    <name type="common">Yeast</name>
    <name type="synonym">Candida sphaerica</name>
    <dbReference type="NCBI Taxonomy" id="284590"/>
    <lineage>
        <taxon>Eukaryota</taxon>
        <taxon>Fungi</taxon>
        <taxon>Dikarya</taxon>
        <taxon>Ascomycota</taxon>
        <taxon>Saccharomycotina</taxon>
        <taxon>Saccharomycetes</taxon>
        <taxon>Saccharomycetales</taxon>
        <taxon>Saccharomycetaceae</taxon>
        <taxon>Kluyveromyces</taxon>
    </lineage>
</organism>
<dbReference type="PaxDb" id="284590-B5RSI6"/>